<dbReference type="AlphaFoldDB" id="A0A225UQK0"/>
<dbReference type="OrthoDB" id="1939479at2759"/>
<comment type="caution">
    <text evidence="1">The sequence shown here is derived from an EMBL/GenBank/DDBJ whole genome shotgun (WGS) entry which is preliminary data.</text>
</comment>
<accession>A0A225UQK0</accession>
<reference evidence="2" key="1">
    <citation type="submission" date="2017-03" db="EMBL/GenBank/DDBJ databases">
        <title>Phytopthora megakarya and P. palmivora, two closely related causual agents of cacao black pod achieved similar genome size and gene model numbers by different mechanisms.</title>
        <authorList>
            <person name="Ali S."/>
            <person name="Shao J."/>
            <person name="Larry D.J."/>
            <person name="Kronmiller B."/>
            <person name="Shen D."/>
            <person name="Strem M.D."/>
            <person name="Melnick R.L."/>
            <person name="Guiltinan M.J."/>
            <person name="Tyler B.M."/>
            <person name="Meinhardt L.W."/>
            <person name="Bailey B.A."/>
        </authorList>
    </citation>
    <scope>NUCLEOTIDE SEQUENCE [LARGE SCALE GENOMIC DNA]</scope>
    <source>
        <strain evidence="2">zdho120</strain>
    </source>
</reference>
<keyword evidence="2" id="KW-1185">Reference proteome</keyword>
<proteinExistence type="predicted"/>
<dbReference type="STRING" id="4795.A0A225UQK0"/>
<gene>
    <name evidence="1" type="ORF">PHMEG_00035357</name>
</gene>
<protein>
    <submittedName>
        <fullName evidence="1">Uncharacterized protein</fullName>
    </submittedName>
</protein>
<evidence type="ECO:0000313" key="2">
    <source>
        <dbReference type="Proteomes" id="UP000198211"/>
    </source>
</evidence>
<dbReference type="Proteomes" id="UP000198211">
    <property type="component" value="Unassembled WGS sequence"/>
</dbReference>
<organism evidence="1 2">
    <name type="scientific">Phytophthora megakarya</name>
    <dbReference type="NCBI Taxonomy" id="4795"/>
    <lineage>
        <taxon>Eukaryota</taxon>
        <taxon>Sar</taxon>
        <taxon>Stramenopiles</taxon>
        <taxon>Oomycota</taxon>
        <taxon>Peronosporomycetes</taxon>
        <taxon>Peronosporales</taxon>
        <taxon>Peronosporaceae</taxon>
        <taxon>Phytophthora</taxon>
    </lineage>
</organism>
<sequence>MPNLAQLRSYLHTHQVRFHSKSCSFTWSVDPSFVADIIRFRLPEATVDEMLQRLKNTKKTLSDGNSVREEIAIDGEGDVHADNVVVVLDKVGTFEREQIEAMKWLWNLQKICDGGIRCCTWLLNEVQQQVECTEAVTLAEKIVKAKWPYADVPGLSAAKYCDLYRFRSGTWLSDASIQAFACYLQERLKNNSCVVVANVSKKVLPWKTLLSRWKPL</sequence>
<dbReference type="EMBL" id="NBNE01013806">
    <property type="protein sequence ID" value="OWY94806.1"/>
    <property type="molecule type" value="Genomic_DNA"/>
</dbReference>
<name>A0A225UQK0_9STRA</name>
<evidence type="ECO:0000313" key="1">
    <source>
        <dbReference type="EMBL" id="OWY94806.1"/>
    </source>
</evidence>